<dbReference type="Pfam" id="PF00465">
    <property type="entry name" value="Fe-ADH"/>
    <property type="match status" value="1"/>
</dbReference>
<dbReference type="InterPro" id="IPR001670">
    <property type="entry name" value="ADH_Fe/GldA"/>
</dbReference>
<feature type="binding site" evidence="9">
    <location>
        <position position="272"/>
    </location>
    <ligand>
        <name>glycerol</name>
        <dbReference type="ChEBI" id="CHEBI:17754"/>
    </ligand>
</feature>
<keyword evidence="3" id="KW-0560">Oxidoreductase</keyword>
<feature type="binding site" evidence="11">
    <location>
        <position position="126"/>
    </location>
    <ligand>
        <name>NAD(+)</name>
        <dbReference type="ChEBI" id="CHEBI:57540"/>
    </ligand>
</feature>
<proteinExistence type="inferred from homology"/>
<organism evidence="13 14">
    <name type="scientific">Candidatus Afipia apatlaquensis</name>
    <dbReference type="NCBI Taxonomy" id="2712852"/>
    <lineage>
        <taxon>Bacteria</taxon>
        <taxon>Pseudomonadati</taxon>
        <taxon>Pseudomonadota</taxon>
        <taxon>Alphaproteobacteria</taxon>
        <taxon>Hyphomicrobiales</taxon>
        <taxon>Nitrobacteraceae</taxon>
        <taxon>Afipia</taxon>
    </lineage>
</organism>
<reference evidence="13" key="1">
    <citation type="submission" date="2020-02" db="EMBL/GenBank/DDBJ databases">
        <title>Draft genome sequence of Candidatus Afipia apatlaquensis IBT-C3, a potential strain for decolorization of textile dyes.</title>
        <authorList>
            <person name="Sanchez-Reyes A."/>
            <person name="Breton-Deval L."/>
            <person name="Mangelson H."/>
            <person name="Sanchez-Flores A."/>
        </authorList>
    </citation>
    <scope>NUCLEOTIDE SEQUENCE [LARGE SCALE GENOMIC DNA]</scope>
    <source>
        <strain evidence="13">IBT-C3</strain>
    </source>
</reference>
<feature type="binding site" evidence="11">
    <location>
        <begin position="117"/>
        <end position="120"/>
    </location>
    <ligand>
        <name>NAD(+)</name>
        <dbReference type="ChEBI" id="CHEBI:57540"/>
    </ligand>
</feature>
<feature type="binding site" evidence="9">
    <location>
        <position position="172"/>
    </location>
    <ligand>
        <name>glycerol</name>
        <dbReference type="ChEBI" id="CHEBI:17754"/>
    </ligand>
</feature>
<name>A0A7C9RL49_9BRAD</name>
<comment type="cofactor">
    <cofactor evidence="9">
        <name>Zn(2+)</name>
        <dbReference type="ChEBI" id="CHEBI:29105"/>
    </cofactor>
    <text evidence="9">Binds 1 zinc ion per subunit.</text>
</comment>
<comment type="similarity">
    <text evidence="1">Belongs to the iron-containing alcohol dehydrogenase family.</text>
</comment>
<feature type="binding site" evidence="11">
    <location>
        <position position="132"/>
    </location>
    <ligand>
        <name>NAD(+)</name>
        <dbReference type="ChEBI" id="CHEBI:57540"/>
    </ligand>
</feature>
<evidence type="ECO:0000256" key="11">
    <source>
        <dbReference type="PIRSR" id="PIRSR000112-3"/>
    </source>
</evidence>
<comment type="caution">
    <text evidence="13">The sequence shown here is derived from an EMBL/GenBank/DDBJ whole genome shotgun (WGS) entry which is preliminary data.</text>
</comment>
<dbReference type="Gene3D" id="1.20.1090.10">
    <property type="entry name" value="Dehydroquinate synthase-like - alpha domain"/>
    <property type="match status" value="1"/>
</dbReference>
<dbReference type="Proteomes" id="UP000480266">
    <property type="component" value="Unassembled WGS sequence"/>
</dbReference>
<accession>A0A7C9RL49</accession>
<dbReference type="AlphaFoldDB" id="A0A7C9RL49"/>
<dbReference type="PANTHER" id="PTHR43616">
    <property type="entry name" value="GLYCEROL DEHYDROGENASE"/>
    <property type="match status" value="1"/>
</dbReference>
<evidence type="ECO:0000313" key="13">
    <source>
        <dbReference type="EMBL" id="NGX97456.1"/>
    </source>
</evidence>
<dbReference type="PIRSF" id="PIRSF000112">
    <property type="entry name" value="Glycerol_dehydrogenase"/>
    <property type="match status" value="1"/>
</dbReference>
<keyword evidence="4 11" id="KW-0520">NAD</keyword>
<evidence type="ECO:0000256" key="7">
    <source>
        <dbReference type="ARBA" id="ARBA00040132"/>
    </source>
</evidence>
<keyword evidence="2 9" id="KW-0479">Metal-binding</keyword>
<dbReference type="GO" id="GO:0008888">
    <property type="term" value="F:glycerol dehydrogenase (NAD+) activity"/>
    <property type="evidence" value="ECO:0007669"/>
    <property type="project" value="UniProtKB-EC"/>
</dbReference>
<evidence type="ECO:0000256" key="8">
    <source>
        <dbReference type="ARBA" id="ARBA00049006"/>
    </source>
</evidence>
<dbReference type="PROSITE" id="PS00913">
    <property type="entry name" value="ADH_IRON_1"/>
    <property type="match status" value="1"/>
</dbReference>
<dbReference type="InterPro" id="IPR016205">
    <property type="entry name" value="Glycerol_DH"/>
</dbReference>
<evidence type="ECO:0000256" key="4">
    <source>
        <dbReference type="ARBA" id="ARBA00023027"/>
    </source>
</evidence>
<feature type="binding site" evidence="9">
    <location>
        <position position="255"/>
    </location>
    <ligand>
        <name>glycerol</name>
        <dbReference type="ChEBI" id="CHEBI:17754"/>
    </ligand>
</feature>
<evidence type="ECO:0000259" key="12">
    <source>
        <dbReference type="Pfam" id="PF00465"/>
    </source>
</evidence>
<keyword evidence="9" id="KW-0862">Zinc</keyword>
<dbReference type="Gene3D" id="3.40.50.1970">
    <property type="match status" value="1"/>
</dbReference>
<evidence type="ECO:0000256" key="9">
    <source>
        <dbReference type="PIRSR" id="PIRSR000112-1"/>
    </source>
</evidence>
<dbReference type="InterPro" id="IPR018211">
    <property type="entry name" value="ADH_Fe_CS"/>
</dbReference>
<dbReference type="CDD" id="cd08170">
    <property type="entry name" value="GlyDH"/>
    <property type="match status" value="1"/>
</dbReference>
<dbReference type="NCBIfam" id="NF006941">
    <property type="entry name" value="PRK09423.1"/>
    <property type="match status" value="1"/>
</dbReference>
<sequence>MTIRAFGGPHRYVQGPGALNELSALVPLYGRRPLVVADVAVMGGLREQLETLLQPCTDSIEFAEFSGECSATQIDAMTGRASAASTDVVVAIGGGKAIDTAKGVRIQRGGGIIVVPTVASNDAPTSRLAIVYTDDHVLKEVRLMPTNPDAVVVDTSIIARAPRRFFVAGIGDALSKKFEAEQCFNSGGMNFYKARPAELAVSIANQCYQVIRRDAVASLVAVDRKEPDAAFESIVEATILLSGLGFESGGLSIAHSLTRGFSAIPSLNGALHGEQVAFGLLTQLCLEQRSQEFLADIVTFFKTVGLPTSLKDLGFSGDRQDGMQMIAQRSIAEAPYLKQFVGAVTEQSLVAALDKADRFARSGS</sequence>
<feature type="binding site" evidence="11">
    <location>
        <begin position="95"/>
        <end position="99"/>
    </location>
    <ligand>
        <name>NAD(+)</name>
        <dbReference type="ChEBI" id="CHEBI:57540"/>
    </ligand>
</feature>
<dbReference type="GO" id="GO:0046872">
    <property type="term" value="F:metal ion binding"/>
    <property type="evidence" value="ECO:0007669"/>
    <property type="project" value="UniProtKB-KW"/>
</dbReference>
<feature type="domain" description="Alcohol dehydrogenase iron-type/glycerol dehydrogenase GldA" evidence="12">
    <location>
        <begin position="9"/>
        <end position="155"/>
    </location>
</feature>
<protein>
    <recommendedName>
        <fullName evidence="7">Glycerol dehydrogenase</fullName>
        <ecNumber evidence="6">1.1.1.6</ecNumber>
    </recommendedName>
</protein>
<evidence type="ECO:0000256" key="6">
    <source>
        <dbReference type="ARBA" id="ARBA00039147"/>
    </source>
</evidence>
<comment type="catalytic activity">
    <reaction evidence="8">
        <text>glycerol + NAD(+) = dihydroxyacetone + NADH + H(+)</text>
        <dbReference type="Rhea" id="RHEA:13769"/>
        <dbReference type="ChEBI" id="CHEBI:15378"/>
        <dbReference type="ChEBI" id="CHEBI:16016"/>
        <dbReference type="ChEBI" id="CHEBI:17754"/>
        <dbReference type="ChEBI" id="CHEBI:57540"/>
        <dbReference type="ChEBI" id="CHEBI:57945"/>
        <dbReference type="EC" id="1.1.1.6"/>
    </reaction>
</comment>
<keyword evidence="14" id="KW-1185">Reference proteome</keyword>
<dbReference type="PANTHER" id="PTHR43616:SF5">
    <property type="entry name" value="GLYCEROL DEHYDROGENASE 1"/>
    <property type="match status" value="1"/>
</dbReference>
<feature type="binding site" evidence="10">
    <location>
        <position position="122"/>
    </location>
    <ligand>
        <name>glycerol</name>
        <dbReference type="ChEBI" id="CHEBI:17754"/>
    </ligand>
</feature>
<evidence type="ECO:0000256" key="3">
    <source>
        <dbReference type="ARBA" id="ARBA00023002"/>
    </source>
</evidence>
<evidence type="ECO:0000313" key="14">
    <source>
        <dbReference type="Proteomes" id="UP000480266"/>
    </source>
</evidence>
<comment type="pathway">
    <text evidence="5">Polyol metabolism; glycerol fermentation; glycerone phosphate from glycerol (oxidative route): step 1/2.</text>
</comment>
<evidence type="ECO:0000256" key="2">
    <source>
        <dbReference type="ARBA" id="ARBA00022723"/>
    </source>
</evidence>
<dbReference type="SUPFAM" id="SSF56796">
    <property type="entry name" value="Dehydroquinate synthase-like"/>
    <property type="match status" value="1"/>
</dbReference>
<gene>
    <name evidence="13" type="ORF">G4V63_20310</name>
</gene>
<evidence type="ECO:0000256" key="5">
    <source>
        <dbReference type="ARBA" id="ARBA00037918"/>
    </source>
</evidence>
<dbReference type="EC" id="1.1.1.6" evidence="6"/>
<evidence type="ECO:0000256" key="1">
    <source>
        <dbReference type="ARBA" id="ARBA00007358"/>
    </source>
</evidence>
<feature type="binding site" evidence="11">
    <location>
        <position position="128"/>
    </location>
    <ligand>
        <name>NAD(+)</name>
        <dbReference type="ChEBI" id="CHEBI:57540"/>
    </ligand>
</feature>
<evidence type="ECO:0000256" key="10">
    <source>
        <dbReference type="PIRSR" id="PIRSR000112-2"/>
    </source>
</evidence>
<feature type="binding site" evidence="11">
    <location>
        <position position="38"/>
    </location>
    <ligand>
        <name>NAD(+)</name>
        <dbReference type="ChEBI" id="CHEBI:57540"/>
    </ligand>
</feature>
<dbReference type="EMBL" id="JAAMRR010001042">
    <property type="protein sequence ID" value="NGX97456.1"/>
    <property type="molecule type" value="Genomic_DNA"/>
</dbReference>